<dbReference type="SMART" id="SM01265">
    <property type="entry name" value="Mab-21"/>
    <property type="match status" value="1"/>
</dbReference>
<dbReference type="Gene3D" id="1.10.1410.40">
    <property type="match status" value="1"/>
</dbReference>
<proteinExistence type="predicted"/>
<feature type="region of interest" description="Disordered" evidence="3">
    <location>
        <begin position="1"/>
        <end position="92"/>
    </location>
</feature>
<keyword evidence="5" id="KW-1185">Reference proteome</keyword>
<evidence type="ECO:0000313" key="5">
    <source>
        <dbReference type="Proteomes" id="UP000694871"/>
    </source>
</evidence>
<feature type="coiled-coil region" evidence="2">
    <location>
        <begin position="548"/>
        <end position="575"/>
    </location>
</feature>
<dbReference type="PANTHER" id="PTHR10656">
    <property type="entry name" value="CELL FATE DETERMINING PROTEIN MAB21-RELATED"/>
    <property type="match status" value="1"/>
</dbReference>
<dbReference type="Proteomes" id="UP000694871">
    <property type="component" value="Unplaced"/>
</dbReference>
<evidence type="ECO:0000313" key="6">
    <source>
        <dbReference type="RefSeq" id="XP_015275243.1"/>
    </source>
</evidence>
<dbReference type="InterPro" id="IPR046906">
    <property type="entry name" value="Mab-21_HhH/H2TH-like"/>
</dbReference>
<keyword evidence="1" id="KW-0547">Nucleotide-binding</keyword>
<organism evidence="5 6">
    <name type="scientific">Gekko japonicus</name>
    <name type="common">Schlegel's Japanese gecko</name>
    <dbReference type="NCBI Taxonomy" id="146911"/>
    <lineage>
        <taxon>Eukaryota</taxon>
        <taxon>Metazoa</taxon>
        <taxon>Chordata</taxon>
        <taxon>Craniata</taxon>
        <taxon>Vertebrata</taxon>
        <taxon>Euteleostomi</taxon>
        <taxon>Lepidosauria</taxon>
        <taxon>Squamata</taxon>
        <taxon>Bifurcata</taxon>
        <taxon>Gekkota</taxon>
        <taxon>Gekkonidae</taxon>
        <taxon>Gekkoninae</taxon>
        <taxon>Gekko</taxon>
    </lineage>
</organism>
<feature type="domain" description="Mab-21-like HhH/H2TH-like" evidence="4">
    <location>
        <begin position="417"/>
        <end position="498"/>
    </location>
</feature>
<dbReference type="RefSeq" id="XP_015275243.1">
    <property type="nucleotide sequence ID" value="XM_015419757.1"/>
</dbReference>
<gene>
    <name evidence="6" type="primary">LOC107117610</name>
</gene>
<evidence type="ECO:0000256" key="3">
    <source>
        <dbReference type="SAM" id="MobiDB-lite"/>
    </source>
</evidence>
<dbReference type="PANTHER" id="PTHR10656:SF38">
    <property type="entry name" value="NUCLEOTIDYLTRANSFERASE MAB21L1-RELATED"/>
    <property type="match status" value="1"/>
</dbReference>
<reference evidence="6" key="1">
    <citation type="submission" date="2025-08" db="UniProtKB">
        <authorList>
            <consortium name="RefSeq"/>
        </authorList>
    </citation>
    <scope>IDENTIFICATION</scope>
</reference>
<keyword evidence="2" id="KW-0175">Coiled coil</keyword>
<sequence>MAKYFMRAITSPPPPLLVSRRNSPKSWHLRLSPLPVTSQPFPKQRAETPPWINSRGGGAGAERESESGARGQQSQIKTQQGREAFQEATAMGEEPEKRLQHFYASRVFLAGGRERRVAETFSAVESLVDSIVKWAYQSSSGLYPQSPVSVGSYREGLHLQPEGSPAGFDFLVPVRFNPKLALVSGGLAKPPSRYERRLPTYMFHDRGVPVCRRGTKILVDLEAAEEAHVEVHCHHKKAWLEDDDLDLEELDEYKESLKHHNLDPVQTLKDFHRYVEIALDPAYSHPLQNDPVFQRRFRPPKVPTITPWMRQDTQLEALRPAVQLSFLAGPEAVPVKLVPAIQGALKLSNQWLREDLTHLSDWWAGDLANEKRSFLRKVAVLQEVGPDLVAKGGFWRLSFSNAEAALLKDVDADGGQRRAALRLLKFVSSTRWRPEYGKLLSSYHLKTLLLWCCEIYPQEAPWETLLSSVQHLLKILIHTLAKGNLPHYFLRPVNLFSKGYKSGPTIYGPLALQALRHEAEAMLADVVGYLLPDGQPGVRGVGEGPEKMVALQQFKEKHREDLKELKRMEEEHMYEEVEVGGGKGLES</sequence>
<dbReference type="InterPro" id="IPR024810">
    <property type="entry name" value="MAB21L/cGLR"/>
</dbReference>
<accession>A0ABM1KNF6</accession>
<evidence type="ECO:0000256" key="1">
    <source>
        <dbReference type="ARBA" id="ARBA00022741"/>
    </source>
</evidence>
<dbReference type="Pfam" id="PF20266">
    <property type="entry name" value="Mab-21_C"/>
    <property type="match status" value="1"/>
</dbReference>
<name>A0ABM1KNF6_GEKJA</name>
<protein>
    <submittedName>
        <fullName evidence="6">Uncharacterized protein LOC107117610</fullName>
    </submittedName>
</protein>
<feature type="compositionally biased region" description="Polar residues" evidence="3">
    <location>
        <begin position="72"/>
        <end position="81"/>
    </location>
</feature>
<evidence type="ECO:0000256" key="2">
    <source>
        <dbReference type="SAM" id="Coils"/>
    </source>
</evidence>
<dbReference type="GeneID" id="107117610"/>
<evidence type="ECO:0000259" key="4">
    <source>
        <dbReference type="Pfam" id="PF20266"/>
    </source>
</evidence>